<feature type="compositionally biased region" description="Polar residues" evidence="1">
    <location>
        <begin position="114"/>
        <end position="126"/>
    </location>
</feature>
<protein>
    <submittedName>
        <fullName evidence="2">Uncharacterized protein</fullName>
    </submittedName>
</protein>
<evidence type="ECO:0000313" key="3">
    <source>
        <dbReference type="Proteomes" id="UP000265618"/>
    </source>
</evidence>
<gene>
    <name evidence="2" type="ORF">KIPB_010646</name>
</gene>
<feature type="compositionally biased region" description="Basic and acidic residues" evidence="1">
    <location>
        <begin position="16"/>
        <end position="26"/>
    </location>
</feature>
<name>A0A9K3D720_9EUKA</name>
<dbReference type="Proteomes" id="UP000265618">
    <property type="component" value="Unassembled WGS sequence"/>
</dbReference>
<feature type="region of interest" description="Disordered" evidence="1">
    <location>
        <begin position="100"/>
        <end position="151"/>
    </location>
</feature>
<feature type="region of interest" description="Disordered" evidence="1">
    <location>
        <begin position="1"/>
        <end position="84"/>
    </location>
</feature>
<feature type="compositionally biased region" description="Basic and acidic residues" evidence="1">
    <location>
        <begin position="49"/>
        <end position="75"/>
    </location>
</feature>
<feature type="non-terminal residue" evidence="2">
    <location>
        <position position="1"/>
    </location>
</feature>
<evidence type="ECO:0000256" key="1">
    <source>
        <dbReference type="SAM" id="MobiDB-lite"/>
    </source>
</evidence>
<feature type="compositionally biased region" description="Basic and acidic residues" evidence="1">
    <location>
        <begin position="233"/>
        <end position="244"/>
    </location>
</feature>
<feature type="region of interest" description="Disordered" evidence="1">
    <location>
        <begin position="223"/>
        <end position="381"/>
    </location>
</feature>
<reference evidence="2 3" key="1">
    <citation type="journal article" date="2018" name="PLoS ONE">
        <title>The draft genome of Kipferlia bialata reveals reductive genome evolution in fornicate parasites.</title>
        <authorList>
            <person name="Tanifuji G."/>
            <person name="Takabayashi S."/>
            <person name="Kume K."/>
            <person name="Takagi M."/>
            <person name="Nakayama T."/>
            <person name="Kamikawa R."/>
            <person name="Inagaki Y."/>
            <person name="Hashimoto T."/>
        </authorList>
    </citation>
    <scope>NUCLEOTIDE SEQUENCE [LARGE SCALE GENOMIC DNA]</scope>
    <source>
        <strain evidence="2">NY0173</strain>
    </source>
</reference>
<comment type="caution">
    <text evidence="2">The sequence shown here is derived from an EMBL/GenBank/DDBJ whole genome shotgun (WGS) entry which is preliminary data.</text>
</comment>
<feature type="compositionally biased region" description="Basic and acidic residues" evidence="1">
    <location>
        <begin position="275"/>
        <end position="294"/>
    </location>
</feature>
<dbReference type="EMBL" id="BDIP01004041">
    <property type="protein sequence ID" value="GIQ88403.1"/>
    <property type="molecule type" value="Genomic_DNA"/>
</dbReference>
<sequence length="381" mass="43070">ASDSTFLTQTGKGGKRGTERERRRSILESTQGPRNGRRESVGERPSQPSRERERPSRERERSTESEESDTDRVGMDDMLMTPVNTDSMFSDRLSLSLPASTQPPGFLSARVPSKHTNLMSGTTNLMSARGPGERGGERQYSRQNGRRQRVVPKERVRVVDRPLVSVLEERERERPGRERERQRVKVLDVSVKAKPARRWNTASNPSAYLSASAALRQEILLGTTSLLGASVPTEREDDRERESDGDAPSFAQTTRPRSGRYGNTHFASPRTPRLQQERESQRERVRERERERTNARSPLSRSVSPSPPLPTLPMPRYAVPTPPKGKKGGERERESYGDSSDSGWGWDGETDRERERERDKGERGSARQGYSSPRMRSIVGM</sequence>
<organism evidence="2 3">
    <name type="scientific">Kipferlia bialata</name>
    <dbReference type="NCBI Taxonomy" id="797122"/>
    <lineage>
        <taxon>Eukaryota</taxon>
        <taxon>Metamonada</taxon>
        <taxon>Carpediemonas-like organisms</taxon>
        <taxon>Kipferlia</taxon>
    </lineage>
</organism>
<dbReference type="AlphaFoldDB" id="A0A9K3D720"/>
<feature type="compositionally biased region" description="Basic and acidic residues" evidence="1">
    <location>
        <begin position="349"/>
        <end position="365"/>
    </location>
</feature>
<evidence type="ECO:0000313" key="2">
    <source>
        <dbReference type="EMBL" id="GIQ88403.1"/>
    </source>
</evidence>
<proteinExistence type="predicted"/>
<accession>A0A9K3D720</accession>
<feature type="compositionally biased region" description="Basic and acidic residues" evidence="1">
    <location>
        <begin position="131"/>
        <end position="140"/>
    </location>
</feature>
<keyword evidence="3" id="KW-1185">Reference proteome</keyword>
<feature type="compositionally biased region" description="Basic and acidic residues" evidence="1">
    <location>
        <begin position="327"/>
        <end position="336"/>
    </location>
</feature>